<keyword evidence="3 10" id="KW-0812">Transmembrane</keyword>
<evidence type="ECO:0000256" key="9">
    <source>
        <dbReference type="ARBA" id="ARBA00023303"/>
    </source>
</evidence>
<dbReference type="InterPro" id="IPR050368">
    <property type="entry name" value="ClC-type_chloride_channel"/>
</dbReference>
<feature type="transmembrane region" description="Helical" evidence="10">
    <location>
        <begin position="273"/>
        <end position="290"/>
    </location>
</feature>
<dbReference type="AlphaFoldDB" id="A0A1T5NWA1"/>
<dbReference type="InterPro" id="IPR001807">
    <property type="entry name" value="ClC"/>
</dbReference>
<dbReference type="GO" id="GO:0005254">
    <property type="term" value="F:chloride channel activity"/>
    <property type="evidence" value="ECO:0007669"/>
    <property type="project" value="UniProtKB-KW"/>
</dbReference>
<dbReference type="EMBL" id="FUZZ01000002">
    <property type="protein sequence ID" value="SKD04764.1"/>
    <property type="molecule type" value="Genomic_DNA"/>
</dbReference>
<dbReference type="InterPro" id="IPR000644">
    <property type="entry name" value="CBS_dom"/>
</dbReference>
<dbReference type="SUPFAM" id="SSF54631">
    <property type="entry name" value="CBS-domain pair"/>
    <property type="match status" value="1"/>
</dbReference>
<feature type="transmembrane region" description="Helical" evidence="10">
    <location>
        <begin position="403"/>
        <end position="421"/>
    </location>
</feature>
<evidence type="ECO:0000313" key="13">
    <source>
        <dbReference type="Proteomes" id="UP000190166"/>
    </source>
</evidence>
<dbReference type="PANTHER" id="PTHR43427">
    <property type="entry name" value="CHLORIDE CHANNEL PROTEIN CLC-E"/>
    <property type="match status" value="1"/>
</dbReference>
<gene>
    <name evidence="12" type="ORF">SAMN05660461_2926</name>
</gene>
<sequence length="599" mass="63397">MNHKKEQKFAGNMSRRVFYLSLQACINALVIGVVAKALVLLISLITNLSFYGKFSFEEAGPAGNHLGMLVIIVPIIGSLIVGVMARFGSKAIRGHGIPEAMENIIGNESKIPPVITLLKPLSAAISIGTGGPFGAEGPIIATGGAIGSFMGQVIHISSAERKVLLAAGACAGMAAIFGSPLAAILLAIELLLFEFSPRSVIPVAIGCIAGAGMHILLFDSTPVFAMPPIPAVTDIALVTYVLMGAIIGVVAAYVSKSVYFVEDLFEKLPIHWMWWPALGAIAVGVTGYFAPHTMGVGYDNIKTLLTGNAPLALLVSLCVLKYLSWVISLGSGTSGGTLAPLFTIGGAFGALLGVAVMHLFPGSGINIATAALIGMAAMFAGASRALLTAIVFSLETTGQTHGLLPLIAACTAAYFVSFFLMKGSIMTEKIRRRGVATPEEYTPDMMQLINVAAVATSPSVALEEETTQAQAHQLLQTVFYHYRYLPVTDQTGHFKGYVNRQHLSAGNNTPLRGLLESSAPYLYPADDINLVTELFDSYPPDILAVLDAGKKLTGIVTADAVLRTYGERRKATAKYHSAFYGNTRLLRLMARGKRLLARP</sequence>
<reference evidence="12 13" key="1">
    <citation type="submission" date="2017-02" db="EMBL/GenBank/DDBJ databases">
        <authorList>
            <person name="Peterson S.W."/>
        </authorList>
    </citation>
    <scope>NUCLEOTIDE SEQUENCE [LARGE SCALE GENOMIC DNA]</scope>
    <source>
        <strain evidence="12 13">DSM 18108</strain>
    </source>
</reference>
<keyword evidence="9" id="KW-0407">Ion channel</keyword>
<keyword evidence="8" id="KW-0868">Chloride</keyword>
<proteinExistence type="predicted"/>
<keyword evidence="5" id="KW-0406">Ion transport</keyword>
<feature type="transmembrane region" description="Helical" evidence="10">
    <location>
        <begin position="20"/>
        <end position="45"/>
    </location>
</feature>
<dbReference type="Proteomes" id="UP000190166">
    <property type="component" value="Unassembled WGS sequence"/>
</dbReference>
<dbReference type="STRING" id="393003.SAMN05660461_2926"/>
<evidence type="ECO:0000256" key="4">
    <source>
        <dbReference type="ARBA" id="ARBA00022989"/>
    </source>
</evidence>
<evidence type="ECO:0000256" key="5">
    <source>
        <dbReference type="ARBA" id="ARBA00023065"/>
    </source>
</evidence>
<keyword evidence="7" id="KW-0869">Chloride channel</keyword>
<evidence type="ECO:0000256" key="6">
    <source>
        <dbReference type="ARBA" id="ARBA00023136"/>
    </source>
</evidence>
<dbReference type="Gene3D" id="3.10.580.10">
    <property type="entry name" value="CBS-domain"/>
    <property type="match status" value="1"/>
</dbReference>
<name>A0A1T5NWA1_9BACT</name>
<dbReference type="PRINTS" id="PR00762">
    <property type="entry name" value="CLCHANNEL"/>
</dbReference>
<evidence type="ECO:0000256" key="10">
    <source>
        <dbReference type="SAM" id="Phobius"/>
    </source>
</evidence>
<dbReference type="InterPro" id="IPR014743">
    <property type="entry name" value="Cl-channel_core"/>
</dbReference>
<evidence type="ECO:0000313" key="12">
    <source>
        <dbReference type="EMBL" id="SKD04764.1"/>
    </source>
</evidence>
<evidence type="ECO:0000256" key="2">
    <source>
        <dbReference type="ARBA" id="ARBA00022448"/>
    </source>
</evidence>
<dbReference type="PANTHER" id="PTHR43427:SF6">
    <property type="entry name" value="CHLORIDE CHANNEL PROTEIN CLC-E"/>
    <property type="match status" value="1"/>
</dbReference>
<keyword evidence="2" id="KW-0813">Transport</keyword>
<dbReference type="Gene3D" id="1.10.3080.10">
    <property type="entry name" value="Clc chloride channel"/>
    <property type="match status" value="1"/>
</dbReference>
<evidence type="ECO:0000256" key="1">
    <source>
        <dbReference type="ARBA" id="ARBA00004141"/>
    </source>
</evidence>
<dbReference type="CDD" id="cd00400">
    <property type="entry name" value="Voltage_gated_ClC"/>
    <property type="match status" value="1"/>
</dbReference>
<feature type="transmembrane region" description="Helical" evidence="10">
    <location>
        <begin position="65"/>
        <end position="85"/>
    </location>
</feature>
<dbReference type="SUPFAM" id="SSF81340">
    <property type="entry name" value="Clc chloride channel"/>
    <property type="match status" value="1"/>
</dbReference>
<dbReference type="Pfam" id="PF00571">
    <property type="entry name" value="CBS"/>
    <property type="match status" value="1"/>
</dbReference>
<feature type="transmembrane region" description="Helical" evidence="10">
    <location>
        <begin position="367"/>
        <end position="391"/>
    </location>
</feature>
<protein>
    <submittedName>
        <fullName evidence="12">H+/Cl-antiporter ClcA</fullName>
    </submittedName>
</protein>
<keyword evidence="6 10" id="KW-0472">Membrane</keyword>
<evidence type="ECO:0000256" key="3">
    <source>
        <dbReference type="ARBA" id="ARBA00022692"/>
    </source>
</evidence>
<dbReference type="GO" id="GO:0034707">
    <property type="term" value="C:chloride channel complex"/>
    <property type="evidence" value="ECO:0007669"/>
    <property type="project" value="UniProtKB-KW"/>
</dbReference>
<feature type="transmembrane region" description="Helical" evidence="10">
    <location>
        <begin position="163"/>
        <end position="188"/>
    </location>
</feature>
<evidence type="ECO:0000259" key="11">
    <source>
        <dbReference type="Pfam" id="PF00571"/>
    </source>
</evidence>
<evidence type="ECO:0000256" key="7">
    <source>
        <dbReference type="ARBA" id="ARBA00023173"/>
    </source>
</evidence>
<keyword evidence="13" id="KW-1185">Reference proteome</keyword>
<feature type="transmembrane region" description="Helical" evidence="10">
    <location>
        <begin position="311"/>
        <end position="332"/>
    </location>
</feature>
<dbReference type="RefSeq" id="WP_143313602.1">
    <property type="nucleotide sequence ID" value="NZ_FUZZ01000002.1"/>
</dbReference>
<comment type="subcellular location">
    <subcellularLocation>
        <location evidence="1">Membrane</location>
        <topology evidence="1">Multi-pass membrane protein</topology>
    </subcellularLocation>
</comment>
<feature type="transmembrane region" description="Helical" evidence="10">
    <location>
        <begin position="338"/>
        <end position="360"/>
    </location>
</feature>
<organism evidence="12 13">
    <name type="scientific">Chitinophaga ginsengisegetis</name>
    <dbReference type="NCBI Taxonomy" id="393003"/>
    <lineage>
        <taxon>Bacteria</taxon>
        <taxon>Pseudomonadati</taxon>
        <taxon>Bacteroidota</taxon>
        <taxon>Chitinophagia</taxon>
        <taxon>Chitinophagales</taxon>
        <taxon>Chitinophagaceae</taxon>
        <taxon>Chitinophaga</taxon>
    </lineage>
</organism>
<feature type="domain" description="CBS" evidence="11">
    <location>
        <begin position="451"/>
        <end position="503"/>
    </location>
</feature>
<dbReference type="InterPro" id="IPR046342">
    <property type="entry name" value="CBS_dom_sf"/>
</dbReference>
<keyword evidence="4 10" id="KW-1133">Transmembrane helix</keyword>
<feature type="transmembrane region" description="Helical" evidence="10">
    <location>
        <begin position="200"/>
        <end position="219"/>
    </location>
</feature>
<accession>A0A1T5NWA1</accession>
<evidence type="ECO:0000256" key="8">
    <source>
        <dbReference type="ARBA" id="ARBA00023214"/>
    </source>
</evidence>
<dbReference type="Pfam" id="PF00654">
    <property type="entry name" value="Voltage_CLC"/>
    <property type="match status" value="1"/>
</dbReference>
<feature type="transmembrane region" description="Helical" evidence="10">
    <location>
        <begin position="231"/>
        <end position="253"/>
    </location>
</feature>